<keyword evidence="3" id="KW-1185">Reference proteome</keyword>
<keyword evidence="1" id="KW-1133">Transmembrane helix</keyword>
<protein>
    <submittedName>
        <fullName evidence="2">DUF4386 domain-containing protein</fullName>
    </submittedName>
</protein>
<evidence type="ECO:0000313" key="3">
    <source>
        <dbReference type="Proteomes" id="UP000291144"/>
    </source>
</evidence>
<feature type="transmembrane region" description="Helical" evidence="1">
    <location>
        <begin position="83"/>
        <end position="107"/>
    </location>
</feature>
<feature type="transmembrane region" description="Helical" evidence="1">
    <location>
        <begin position="53"/>
        <end position="77"/>
    </location>
</feature>
<dbReference type="Pfam" id="PF14329">
    <property type="entry name" value="DUF4386"/>
    <property type="match status" value="1"/>
</dbReference>
<name>A0A4R0JHB9_9ACTN</name>
<accession>A0A4R0JHB9</accession>
<feature type="transmembrane region" description="Helical" evidence="1">
    <location>
        <begin position="148"/>
        <end position="167"/>
    </location>
</feature>
<dbReference type="InterPro" id="IPR025495">
    <property type="entry name" value="DUF4386"/>
</dbReference>
<evidence type="ECO:0000256" key="1">
    <source>
        <dbReference type="SAM" id="Phobius"/>
    </source>
</evidence>
<feature type="transmembrane region" description="Helical" evidence="1">
    <location>
        <begin position="173"/>
        <end position="194"/>
    </location>
</feature>
<keyword evidence="1" id="KW-0812">Transmembrane</keyword>
<keyword evidence="1" id="KW-0472">Membrane</keyword>
<gene>
    <name evidence="2" type="ORF">E0H73_44055</name>
</gene>
<comment type="caution">
    <text evidence="2">The sequence shown here is derived from an EMBL/GenBank/DDBJ whole genome shotgun (WGS) entry which is preliminary data.</text>
</comment>
<feature type="transmembrane region" description="Helical" evidence="1">
    <location>
        <begin position="206"/>
        <end position="227"/>
    </location>
</feature>
<dbReference type="OrthoDB" id="326446at2"/>
<dbReference type="RefSeq" id="WP_131367056.1">
    <property type="nucleotide sequence ID" value="NZ_SJKB01000033.1"/>
</dbReference>
<dbReference type="Proteomes" id="UP000291144">
    <property type="component" value="Unassembled WGS sequence"/>
</dbReference>
<feature type="transmembrane region" description="Helical" evidence="1">
    <location>
        <begin position="6"/>
        <end position="26"/>
    </location>
</feature>
<organism evidence="2 3">
    <name type="scientific">Kribbella pittospori</name>
    <dbReference type="NCBI Taxonomy" id="722689"/>
    <lineage>
        <taxon>Bacteria</taxon>
        <taxon>Bacillati</taxon>
        <taxon>Actinomycetota</taxon>
        <taxon>Actinomycetes</taxon>
        <taxon>Propionibacteriales</taxon>
        <taxon>Kribbellaceae</taxon>
        <taxon>Kribbella</taxon>
    </lineage>
</organism>
<dbReference type="EMBL" id="SJKB01000033">
    <property type="protein sequence ID" value="TCC46321.1"/>
    <property type="molecule type" value="Genomic_DNA"/>
</dbReference>
<evidence type="ECO:0000313" key="2">
    <source>
        <dbReference type="EMBL" id="TCC46321.1"/>
    </source>
</evidence>
<proteinExistence type="predicted"/>
<reference evidence="2 3" key="1">
    <citation type="submission" date="2019-02" db="EMBL/GenBank/DDBJ databases">
        <title>Kribbella capetownensis sp. nov. and Kribbella speibonae sp. nov., isolated from soil.</title>
        <authorList>
            <person name="Curtis S.M."/>
            <person name="Norton I."/>
            <person name="Everest G.J."/>
            <person name="Meyers P.R."/>
        </authorList>
    </citation>
    <scope>NUCLEOTIDE SEQUENCE [LARGE SCALE GENOMIC DNA]</scope>
    <source>
        <strain evidence="2 3">NRRL B-24813</strain>
    </source>
</reference>
<sequence>MNVVRTAGIVLIIAPLWFNANFALLGKRFDYPDILRRPTAEILHRFRAGGSSLILLWWTFMLSGLLLIAGAVLLGQVLGFGGIMPLATTIGVLAGLVQMLGLLRWVYLVPALARAYADPTLEPAQRDVHAAIFRALHQYLGVGVGEHLGYLFTGIWSALLGVGVIQGTALPTWLGWPGVVIGAGLAVGSAEFLGPNEEGGWGLAGPAIPVLYIAWSVWLLAMGIALIT</sequence>
<dbReference type="AlphaFoldDB" id="A0A4R0JHB9"/>